<evidence type="ECO:0000313" key="3">
    <source>
        <dbReference type="EMBL" id="AKU97114.1"/>
    </source>
</evidence>
<feature type="domain" description="YCII-related" evidence="2">
    <location>
        <begin position="10"/>
        <end position="115"/>
    </location>
</feature>
<dbReference type="Pfam" id="PF03795">
    <property type="entry name" value="YCII"/>
    <property type="match status" value="1"/>
</dbReference>
<evidence type="ECO:0000313" key="4">
    <source>
        <dbReference type="Proteomes" id="UP000064967"/>
    </source>
</evidence>
<reference evidence="3 4" key="1">
    <citation type="submission" date="2015-08" db="EMBL/GenBank/DDBJ databases">
        <authorList>
            <person name="Babu N.S."/>
            <person name="Beckwith C.J."/>
            <person name="Beseler K.G."/>
            <person name="Brison A."/>
            <person name="Carone J.V."/>
            <person name="Caskin T.P."/>
            <person name="Diamond M."/>
            <person name="Durham M.E."/>
            <person name="Foxe J.M."/>
            <person name="Go M."/>
            <person name="Henderson B.A."/>
            <person name="Jones I.B."/>
            <person name="McGettigan J.A."/>
            <person name="Micheletti S.J."/>
            <person name="Nasrallah M.E."/>
            <person name="Ortiz D."/>
            <person name="Piller C.R."/>
            <person name="Privatt S.R."/>
            <person name="Schneider S.L."/>
            <person name="Sharp S."/>
            <person name="Smith T.C."/>
            <person name="Stanton J.D."/>
            <person name="Ullery H.E."/>
            <person name="Wilson R.J."/>
            <person name="Serrano M.G."/>
            <person name="Buck G."/>
            <person name="Lee V."/>
            <person name="Wang Y."/>
            <person name="Carvalho R."/>
            <person name="Voegtly L."/>
            <person name="Shi R."/>
            <person name="Duckworth R."/>
            <person name="Johnson A."/>
            <person name="Loviza R."/>
            <person name="Walstead R."/>
            <person name="Shah Z."/>
            <person name="Kiflezghi M."/>
            <person name="Wade K."/>
            <person name="Ball S.L."/>
            <person name="Bradley K.W."/>
            <person name="Asai D.J."/>
            <person name="Bowman C.A."/>
            <person name="Russell D.A."/>
            <person name="Pope W.H."/>
            <person name="Jacobs-Sera D."/>
            <person name="Hendrix R.W."/>
            <person name="Hatfull G.F."/>
        </authorList>
    </citation>
    <scope>NUCLEOTIDE SEQUENCE [LARGE SCALE GENOMIC DNA]</scope>
    <source>
        <strain evidence="3 4">DSM 27648</strain>
    </source>
</reference>
<gene>
    <name evidence="3" type="ORF">AKJ09_03778</name>
</gene>
<sequence length="153" mass="17280">MGRRRKEMTMKVMVMVKATKDSEAGVMPSEELLREMGQFNEQLVKAGIILAGEGLHPSVKGKRVKFKGKTTSVVDGPFTETKELVAGFWLWQVKSMEEAVEWARRMPNPMPAEIESEVEIRQVFSPDDFGPALTPELREQEERLRAESAAKQS</sequence>
<dbReference type="STRING" id="1391654.AKJ09_03778"/>
<dbReference type="PANTHER" id="PTHR35174">
    <property type="entry name" value="BLL7171 PROTEIN-RELATED"/>
    <property type="match status" value="1"/>
</dbReference>
<dbReference type="EMBL" id="CP012333">
    <property type="protein sequence ID" value="AKU97114.1"/>
    <property type="molecule type" value="Genomic_DNA"/>
</dbReference>
<dbReference type="InterPro" id="IPR005545">
    <property type="entry name" value="YCII"/>
</dbReference>
<dbReference type="KEGG" id="llu:AKJ09_03778"/>
<keyword evidence="4" id="KW-1185">Reference proteome</keyword>
<dbReference type="Proteomes" id="UP000064967">
    <property type="component" value="Chromosome"/>
</dbReference>
<evidence type="ECO:0000259" key="2">
    <source>
        <dbReference type="Pfam" id="PF03795"/>
    </source>
</evidence>
<dbReference type="AlphaFoldDB" id="A0A0K1PVG0"/>
<dbReference type="PANTHER" id="PTHR35174:SF4">
    <property type="entry name" value="BLL7163 PROTEIN"/>
    <property type="match status" value="1"/>
</dbReference>
<comment type="similarity">
    <text evidence="1">Belongs to the YciI family.</text>
</comment>
<evidence type="ECO:0000256" key="1">
    <source>
        <dbReference type="ARBA" id="ARBA00007689"/>
    </source>
</evidence>
<dbReference type="InterPro" id="IPR011008">
    <property type="entry name" value="Dimeric_a/b-barrel"/>
</dbReference>
<name>A0A0K1PVG0_9BACT</name>
<proteinExistence type="inferred from homology"/>
<organism evidence="3 4">
    <name type="scientific">Labilithrix luteola</name>
    <dbReference type="NCBI Taxonomy" id="1391654"/>
    <lineage>
        <taxon>Bacteria</taxon>
        <taxon>Pseudomonadati</taxon>
        <taxon>Myxococcota</taxon>
        <taxon>Polyangia</taxon>
        <taxon>Polyangiales</taxon>
        <taxon>Labilitrichaceae</taxon>
        <taxon>Labilithrix</taxon>
    </lineage>
</organism>
<dbReference type="SUPFAM" id="SSF54909">
    <property type="entry name" value="Dimeric alpha+beta barrel"/>
    <property type="match status" value="1"/>
</dbReference>
<dbReference type="Gene3D" id="3.30.70.1060">
    <property type="entry name" value="Dimeric alpha+beta barrel"/>
    <property type="match status" value="1"/>
</dbReference>
<accession>A0A0K1PVG0</accession>
<dbReference type="PATRIC" id="fig|1391654.3.peg.3833"/>
<protein>
    <submittedName>
        <fullName evidence="3">PhnB protein</fullName>
    </submittedName>
</protein>